<feature type="transmembrane region" description="Helical" evidence="1">
    <location>
        <begin position="253"/>
        <end position="275"/>
    </location>
</feature>
<keyword evidence="3" id="KW-1185">Reference proteome</keyword>
<feature type="transmembrane region" description="Helical" evidence="1">
    <location>
        <begin position="184"/>
        <end position="208"/>
    </location>
</feature>
<dbReference type="PANTHER" id="PTHR41324">
    <property type="entry name" value="MEMBRANE PROTEIN-RELATED"/>
    <property type="match status" value="1"/>
</dbReference>
<dbReference type="Proteomes" id="UP001144372">
    <property type="component" value="Unassembled WGS sequence"/>
</dbReference>
<feature type="transmembrane region" description="Helical" evidence="1">
    <location>
        <begin position="287"/>
        <end position="312"/>
    </location>
</feature>
<name>A0A9W6FUB5_9BACT</name>
<organism evidence="2 3">
    <name type="scientific">Desulforhabdus amnigena</name>
    <dbReference type="NCBI Taxonomy" id="40218"/>
    <lineage>
        <taxon>Bacteria</taxon>
        <taxon>Pseudomonadati</taxon>
        <taxon>Thermodesulfobacteriota</taxon>
        <taxon>Syntrophobacteria</taxon>
        <taxon>Syntrophobacterales</taxon>
        <taxon>Syntrophobacteraceae</taxon>
        <taxon>Desulforhabdus</taxon>
    </lineage>
</organism>
<dbReference type="Pfam" id="PF09991">
    <property type="entry name" value="DUF2232"/>
    <property type="match status" value="1"/>
</dbReference>
<reference evidence="2" key="1">
    <citation type="submission" date="2022-12" db="EMBL/GenBank/DDBJ databases">
        <title>Reference genome sequencing for broad-spectrum identification of bacterial and archaeal isolates by mass spectrometry.</title>
        <authorList>
            <person name="Sekiguchi Y."/>
            <person name="Tourlousse D.M."/>
        </authorList>
    </citation>
    <scope>NUCLEOTIDE SEQUENCE</scope>
    <source>
        <strain evidence="2">ASRB1</strain>
    </source>
</reference>
<feature type="transmembrane region" description="Helical" evidence="1">
    <location>
        <begin position="88"/>
        <end position="105"/>
    </location>
</feature>
<gene>
    <name evidence="2" type="ORF">DAMNIGENAA_24520</name>
</gene>
<proteinExistence type="predicted"/>
<evidence type="ECO:0000313" key="2">
    <source>
        <dbReference type="EMBL" id="GLI35019.1"/>
    </source>
</evidence>
<feature type="transmembrane region" description="Helical" evidence="1">
    <location>
        <begin position="229"/>
        <end position="247"/>
    </location>
</feature>
<feature type="transmembrane region" description="Helical" evidence="1">
    <location>
        <begin position="117"/>
        <end position="137"/>
    </location>
</feature>
<dbReference type="RefSeq" id="WP_281794530.1">
    <property type="nucleotide sequence ID" value="NZ_BSDR01000001.1"/>
</dbReference>
<evidence type="ECO:0000313" key="3">
    <source>
        <dbReference type="Proteomes" id="UP001144372"/>
    </source>
</evidence>
<keyword evidence="1" id="KW-0472">Membrane</keyword>
<accession>A0A9W6FUB5</accession>
<dbReference type="PANTHER" id="PTHR41324:SF1">
    <property type="entry name" value="DUF2232 DOMAIN-CONTAINING PROTEIN"/>
    <property type="match status" value="1"/>
</dbReference>
<dbReference type="InterPro" id="IPR018710">
    <property type="entry name" value="DUF2232"/>
</dbReference>
<keyword evidence="1" id="KW-1133">Transmembrane helix</keyword>
<feature type="transmembrane region" description="Helical" evidence="1">
    <location>
        <begin position="20"/>
        <end position="51"/>
    </location>
</feature>
<keyword evidence="1" id="KW-0812">Transmembrane</keyword>
<dbReference type="EMBL" id="BSDR01000001">
    <property type="protein sequence ID" value="GLI35019.1"/>
    <property type="molecule type" value="Genomic_DNA"/>
</dbReference>
<protein>
    <recommendedName>
        <fullName evidence="4">DUF2232 domain-containing protein</fullName>
    </recommendedName>
</protein>
<sequence length="325" mass="35751">MGLSDKKPAPWRNPLVGRELALGLVATLLFFMSMLMIPLGGAFFGIFTPLPTLLFYYRWGSPLGYWVPGGAAAAGSLLLSYLGMVPTIPFFLGLLGLGFLLGLGMREHWTVEKTIGSSSLFLFSLGAIAAGLISTGIEGGLVLHMEKSLEQTISAVFQQYGAPSPEKSLLEQSLLEFVPTAVRLMPGAAFSSILIVSWLNVLVVMRYCSLHQMPLPSWGKWTLWKAPEILVWGVIAGGFALLLPFEFLRTPAMNVLVVLGTIYLFQGLAVAAFYFERWKLPRVLRAILYGFFLLQMSATLGAIFLGFIDVWIDFRRFARKPSSTP</sequence>
<comment type="caution">
    <text evidence="2">The sequence shown here is derived from an EMBL/GenBank/DDBJ whole genome shotgun (WGS) entry which is preliminary data.</text>
</comment>
<dbReference type="AlphaFoldDB" id="A0A9W6FUB5"/>
<evidence type="ECO:0000256" key="1">
    <source>
        <dbReference type="SAM" id="Phobius"/>
    </source>
</evidence>
<evidence type="ECO:0008006" key="4">
    <source>
        <dbReference type="Google" id="ProtNLM"/>
    </source>
</evidence>